<keyword evidence="4 6" id="KW-1133">Transmembrane helix</keyword>
<dbReference type="GO" id="GO:0005783">
    <property type="term" value="C:endoplasmic reticulum"/>
    <property type="evidence" value="ECO:0007669"/>
    <property type="project" value="TreeGrafter"/>
</dbReference>
<name>S0B191_ENTIV</name>
<dbReference type="PANTHER" id="PTHR10984:SF25">
    <property type="entry name" value="ENDOPLASMIC RETICULUM-GOLGI INTERMEDIATE COMPARTMENT PROTEIN 3"/>
    <property type="match status" value="1"/>
</dbReference>
<dbReference type="AlphaFoldDB" id="S0B191"/>
<comment type="subcellular location">
    <subcellularLocation>
        <location evidence="1">Membrane</location>
        <topology evidence="1">Multi-pass membrane protein</topology>
    </subcellularLocation>
</comment>
<evidence type="ECO:0000259" key="8">
    <source>
        <dbReference type="Pfam" id="PF13850"/>
    </source>
</evidence>
<evidence type="ECO:0000256" key="4">
    <source>
        <dbReference type="ARBA" id="ARBA00022989"/>
    </source>
</evidence>
<dbReference type="InterPro" id="IPR012936">
    <property type="entry name" value="Erv_C"/>
</dbReference>
<reference evidence="9" key="1">
    <citation type="submission" date="2012-06" db="EMBL/GenBank/DDBJ databases">
        <title>Short 5' UTR of Entamoeba genes.</title>
        <authorList>
            <person name="Hiranuka K."/>
            <person name="Kumagai M."/>
            <person name="Wakaguri H."/>
            <person name="Suzuki Y."/>
            <person name="Sugano S."/>
            <person name="Watanabe J."/>
            <person name="Makioka A."/>
        </authorList>
    </citation>
    <scope>NUCLEOTIDE SEQUENCE</scope>
    <source>
        <strain evidence="9">IP1</strain>
    </source>
</reference>
<protein>
    <submittedName>
        <fullName evidence="9">Endoplasmic reticulum-golgi intermediate compartment protein, putative</fullName>
    </submittedName>
</protein>
<feature type="domain" description="Endoplasmic reticulum vesicle transporter C-terminal" evidence="7">
    <location>
        <begin position="136"/>
        <end position="343"/>
    </location>
</feature>
<feature type="transmembrane region" description="Helical" evidence="6">
    <location>
        <begin position="320"/>
        <end position="342"/>
    </location>
</feature>
<sequence length="363" mass="41072">MKRFDAYGKVPEDLQVKHGFGGIMTIVCGILIGILVLTEFRYYLQREVTPQLIVDRERDEKIKVHFDITFPFSSCPITSVDVLTKSGESMIDIEKNITKTRLNKNGVPLTESELKATQQKLNANIKTVDQKTCRSCYGAETPSRKCCYTCDDVIEAYKERGWNLNIRTIAQCDNSEKLEMAKLTLEEGCRVEGNLLLNKIGGNFHIAPGTSDNTWTGHHHNIEWTGRTKIDLTHTWNDLSFGEGSKTYSGSEKDAKMNGMFQYFLTLIPKKNNFINGTKFVYDFVINEQTRSGQGEGEPGVFVYYDVSPMLLEVNEFNHGFLHFLIGVCAIIGGVFTVFQLIDAFVFDSIHTLQKKIELGKDI</sequence>
<comment type="similarity">
    <text evidence="2">Belongs to the ERGIC family.</text>
</comment>
<feature type="domain" description="Endoplasmic reticulum vesicle transporter N-terminal" evidence="8">
    <location>
        <begin position="1"/>
        <end position="89"/>
    </location>
</feature>
<proteinExistence type="evidence at transcript level"/>
<dbReference type="EMBL" id="AK422450">
    <property type="protein sequence ID" value="BAN40929.1"/>
    <property type="molecule type" value="mRNA"/>
</dbReference>
<dbReference type="GO" id="GO:0030134">
    <property type="term" value="C:COPII-coated ER to Golgi transport vesicle"/>
    <property type="evidence" value="ECO:0007669"/>
    <property type="project" value="TreeGrafter"/>
</dbReference>
<keyword evidence="3 6" id="KW-0812">Transmembrane</keyword>
<evidence type="ECO:0000313" key="9">
    <source>
        <dbReference type="EMBL" id="BAN40929.1"/>
    </source>
</evidence>
<organism evidence="9">
    <name type="scientific">Entamoeba invadens</name>
    <dbReference type="NCBI Taxonomy" id="33085"/>
    <lineage>
        <taxon>Eukaryota</taxon>
        <taxon>Amoebozoa</taxon>
        <taxon>Evosea</taxon>
        <taxon>Archamoebae</taxon>
        <taxon>Mastigamoebida</taxon>
        <taxon>Entamoebidae</taxon>
        <taxon>Entamoeba</taxon>
    </lineage>
</organism>
<dbReference type="InterPro" id="IPR045888">
    <property type="entry name" value="Erv"/>
</dbReference>
<dbReference type="Pfam" id="PF13850">
    <property type="entry name" value="ERGIC_N"/>
    <property type="match status" value="1"/>
</dbReference>
<evidence type="ECO:0000256" key="5">
    <source>
        <dbReference type="ARBA" id="ARBA00023136"/>
    </source>
</evidence>
<evidence type="ECO:0000256" key="1">
    <source>
        <dbReference type="ARBA" id="ARBA00004141"/>
    </source>
</evidence>
<dbReference type="PANTHER" id="PTHR10984">
    <property type="entry name" value="ENDOPLASMIC RETICULUM-GOLGI INTERMEDIATE COMPARTMENT PROTEIN"/>
    <property type="match status" value="1"/>
</dbReference>
<feature type="transmembrane region" description="Helical" evidence="6">
    <location>
        <begin position="20"/>
        <end position="37"/>
    </location>
</feature>
<dbReference type="VEuPathDB" id="AmoebaDB:EIN_181210"/>
<accession>S0B191</accession>
<evidence type="ECO:0000256" key="6">
    <source>
        <dbReference type="SAM" id="Phobius"/>
    </source>
</evidence>
<dbReference type="GO" id="GO:0016020">
    <property type="term" value="C:membrane"/>
    <property type="evidence" value="ECO:0007669"/>
    <property type="project" value="UniProtKB-SubCell"/>
</dbReference>
<evidence type="ECO:0000259" key="7">
    <source>
        <dbReference type="Pfam" id="PF07970"/>
    </source>
</evidence>
<dbReference type="Pfam" id="PF07970">
    <property type="entry name" value="COPIIcoated_ERV"/>
    <property type="match status" value="1"/>
</dbReference>
<evidence type="ECO:0000256" key="2">
    <source>
        <dbReference type="ARBA" id="ARBA00005648"/>
    </source>
</evidence>
<evidence type="ECO:0000256" key="3">
    <source>
        <dbReference type="ARBA" id="ARBA00022692"/>
    </source>
</evidence>
<dbReference type="InterPro" id="IPR039542">
    <property type="entry name" value="Erv_N"/>
</dbReference>
<keyword evidence="5 6" id="KW-0472">Membrane</keyword>